<evidence type="ECO:0000313" key="2">
    <source>
        <dbReference type="Proteomes" id="UP000250321"/>
    </source>
</evidence>
<sequence length="172" mass="19458">MARLKKVLKSVLETAAKSLRIRKKVKKQEKSKKNPKQVEKLKSDIKTIGKDFKGKEPLYCIDKTVTEYAGYIRTQTNWKDEDITFHPKSSGRFEVIEVTREANFNLIAGADEYSGRHSISNDGSSGSRYDGSAVRQVKKGTDDNLESICASKKGQTTRHVQIQHLLLFIKPT</sequence>
<evidence type="ECO:0000313" key="1">
    <source>
        <dbReference type="EMBL" id="PQM41176.1"/>
    </source>
</evidence>
<dbReference type="Proteomes" id="UP000250321">
    <property type="component" value="Unassembled WGS sequence"/>
</dbReference>
<reference evidence="1 2" key="1">
    <citation type="submission" date="2018-02" db="EMBL/GenBank/DDBJ databases">
        <title>Draft genome of wild Prunus yedoensis var. nudiflora.</title>
        <authorList>
            <person name="Baek S."/>
            <person name="Kim J.-H."/>
            <person name="Choi K."/>
            <person name="Kim G.-B."/>
            <person name="Cho A."/>
            <person name="Jang H."/>
            <person name="Shin C.-H."/>
            <person name="Yu H.-J."/>
            <person name="Mun J.-H."/>
        </authorList>
    </citation>
    <scope>NUCLEOTIDE SEQUENCE [LARGE SCALE GENOMIC DNA]</scope>
    <source>
        <strain evidence="2">cv. Jeju island</strain>
        <tissue evidence="1">Leaf</tissue>
    </source>
</reference>
<dbReference type="AlphaFoldDB" id="A0A314UWK0"/>
<gene>
    <name evidence="1" type="ORF">Pyn_20894</name>
</gene>
<proteinExistence type="predicted"/>
<organism evidence="1 2">
    <name type="scientific">Prunus yedoensis var. nudiflora</name>
    <dbReference type="NCBI Taxonomy" id="2094558"/>
    <lineage>
        <taxon>Eukaryota</taxon>
        <taxon>Viridiplantae</taxon>
        <taxon>Streptophyta</taxon>
        <taxon>Embryophyta</taxon>
        <taxon>Tracheophyta</taxon>
        <taxon>Spermatophyta</taxon>
        <taxon>Magnoliopsida</taxon>
        <taxon>eudicotyledons</taxon>
        <taxon>Gunneridae</taxon>
        <taxon>Pentapetalae</taxon>
        <taxon>rosids</taxon>
        <taxon>fabids</taxon>
        <taxon>Rosales</taxon>
        <taxon>Rosaceae</taxon>
        <taxon>Amygdaloideae</taxon>
        <taxon>Amygdaleae</taxon>
        <taxon>Prunus</taxon>
    </lineage>
</organism>
<protein>
    <submittedName>
        <fullName evidence="1">Uncharacterized protein</fullName>
    </submittedName>
</protein>
<name>A0A314UWK0_PRUYE</name>
<keyword evidence="2" id="KW-1185">Reference proteome</keyword>
<comment type="caution">
    <text evidence="1">The sequence shown here is derived from an EMBL/GenBank/DDBJ whole genome shotgun (WGS) entry which is preliminary data.</text>
</comment>
<accession>A0A314UWK0</accession>
<dbReference type="EMBL" id="PJQY01002979">
    <property type="protein sequence ID" value="PQM41176.1"/>
    <property type="molecule type" value="Genomic_DNA"/>
</dbReference>